<comment type="caution">
    <text evidence="2">The sequence shown here is derived from an EMBL/GenBank/DDBJ whole genome shotgun (WGS) entry which is preliminary data.</text>
</comment>
<proteinExistence type="predicted"/>
<keyword evidence="1" id="KW-1133">Transmembrane helix</keyword>
<reference evidence="2" key="1">
    <citation type="submission" date="2020-08" db="EMBL/GenBank/DDBJ databases">
        <title>Multicomponent nature underlies the extraordinary mechanical properties of spider dragline silk.</title>
        <authorList>
            <person name="Kono N."/>
            <person name="Nakamura H."/>
            <person name="Mori M."/>
            <person name="Yoshida Y."/>
            <person name="Ohtoshi R."/>
            <person name="Malay A.D."/>
            <person name="Moran D.A.P."/>
            <person name="Tomita M."/>
            <person name="Numata K."/>
            <person name="Arakawa K."/>
        </authorList>
    </citation>
    <scope>NUCLEOTIDE SEQUENCE</scope>
</reference>
<feature type="non-terminal residue" evidence="2">
    <location>
        <position position="50"/>
    </location>
</feature>
<sequence length="50" mass="5440">EVLYSAVLFTNDTANVKVLQSSNSEPLSISLGFLLPLIIIICVMVALLYL</sequence>
<organism evidence="2 3">
    <name type="scientific">Nephila pilipes</name>
    <name type="common">Giant wood spider</name>
    <name type="synonym">Nephila maculata</name>
    <dbReference type="NCBI Taxonomy" id="299642"/>
    <lineage>
        <taxon>Eukaryota</taxon>
        <taxon>Metazoa</taxon>
        <taxon>Ecdysozoa</taxon>
        <taxon>Arthropoda</taxon>
        <taxon>Chelicerata</taxon>
        <taxon>Arachnida</taxon>
        <taxon>Araneae</taxon>
        <taxon>Araneomorphae</taxon>
        <taxon>Entelegynae</taxon>
        <taxon>Araneoidea</taxon>
        <taxon>Nephilidae</taxon>
        <taxon>Nephila</taxon>
    </lineage>
</organism>
<dbReference type="AlphaFoldDB" id="A0A8X6ULR3"/>
<keyword evidence="1" id="KW-0812">Transmembrane</keyword>
<dbReference type="EMBL" id="BMAW01082486">
    <property type="protein sequence ID" value="GFU29464.1"/>
    <property type="molecule type" value="Genomic_DNA"/>
</dbReference>
<accession>A0A8X6ULR3</accession>
<evidence type="ECO:0000256" key="1">
    <source>
        <dbReference type="SAM" id="Phobius"/>
    </source>
</evidence>
<feature type="transmembrane region" description="Helical" evidence="1">
    <location>
        <begin position="27"/>
        <end position="49"/>
    </location>
</feature>
<protein>
    <submittedName>
        <fullName evidence="2">Uncharacterized protein</fullName>
    </submittedName>
</protein>
<name>A0A8X6ULR3_NEPPI</name>
<evidence type="ECO:0000313" key="3">
    <source>
        <dbReference type="Proteomes" id="UP000887013"/>
    </source>
</evidence>
<feature type="non-terminal residue" evidence="2">
    <location>
        <position position="1"/>
    </location>
</feature>
<keyword evidence="3" id="KW-1185">Reference proteome</keyword>
<keyword evidence="1" id="KW-0472">Membrane</keyword>
<evidence type="ECO:0000313" key="2">
    <source>
        <dbReference type="EMBL" id="GFU29464.1"/>
    </source>
</evidence>
<gene>
    <name evidence="2" type="ORF">NPIL_99031</name>
</gene>
<dbReference type="Proteomes" id="UP000887013">
    <property type="component" value="Unassembled WGS sequence"/>
</dbReference>